<dbReference type="AlphaFoldDB" id="A0A1F5GDG4"/>
<evidence type="ECO:0008006" key="5">
    <source>
        <dbReference type="Google" id="ProtNLM"/>
    </source>
</evidence>
<accession>A0A1F5GDG4</accession>
<sequence length="215" mass="23938">MAKIIPGILTGNETDYHSRLLRAEHASDLIQVDLIDGKFAPNVTIGPDIIKKYPSSSMLEMQLMVEFPQTYINELVKLEYVSRIIFPFEVDSDTNRDIYLIKSFGKQAGLSINPETPVSAVFYYMDDIDFLCIFSASPGFSGNKLGEGVYDRIKESKKMNLSLPVEVDIGVNFETAPKLAKAGADFLVATSVLHNSDDYQIAYEKLAKLAEVPKN</sequence>
<dbReference type="CDD" id="cd00429">
    <property type="entry name" value="RPE"/>
    <property type="match status" value="1"/>
</dbReference>
<evidence type="ECO:0000256" key="1">
    <source>
        <dbReference type="ARBA" id="ARBA00022723"/>
    </source>
</evidence>
<dbReference type="GO" id="GO:0005975">
    <property type="term" value="P:carbohydrate metabolic process"/>
    <property type="evidence" value="ECO:0007669"/>
    <property type="project" value="InterPro"/>
</dbReference>
<dbReference type="Proteomes" id="UP000177124">
    <property type="component" value="Unassembled WGS sequence"/>
</dbReference>
<keyword evidence="2" id="KW-0413">Isomerase</keyword>
<gene>
    <name evidence="3" type="ORF">A3D07_04095</name>
</gene>
<dbReference type="InterPro" id="IPR000056">
    <property type="entry name" value="Ribul_P_3_epim-like"/>
</dbReference>
<name>A0A1F5GDG4_9BACT</name>
<evidence type="ECO:0000313" key="3">
    <source>
        <dbReference type="EMBL" id="OGD89877.1"/>
    </source>
</evidence>
<dbReference type="PANTHER" id="PTHR11749">
    <property type="entry name" value="RIBULOSE-5-PHOSPHATE-3-EPIMERASE"/>
    <property type="match status" value="1"/>
</dbReference>
<evidence type="ECO:0000313" key="4">
    <source>
        <dbReference type="Proteomes" id="UP000177124"/>
    </source>
</evidence>
<dbReference type="Gene3D" id="3.20.20.70">
    <property type="entry name" value="Aldolase class I"/>
    <property type="match status" value="1"/>
</dbReference>
<protein>
    <recommendedName>
        <fullName evidence="5">Ribulose-phosphate 3-epimerase</fullName>
    </recommendedName>
</protein>
<organism evidence="3 4">
    <name type="scientific">Candidatus Curtissbacteria bacterium RIFCSPHIGHO2_02_FULL_42_15</name>
    <dbReference type="NCBI Taxonomy" id="1797716"/>
    <lineage>
        <taxon>Bacteria</taxon>
        <taxon>Candidatus Curtissiibacteriota</taxon>
    </lineage>
</organism>
<dbReference type="EMBL" id="MFBF01000060">
    <property type="protein sequence ID" value="OGD89877.1"/>
    <property type="molecule type" value="Genomic_DNA"/>
</dbReference>
<dbReference type="Pfam" id="PF00834">
    <property type="entry name" value="Ribul_P_3_epim"/>
    <property type="match status" value="1"/>
</dbReference>
<dbReference type="STRING" id="1797716.A3D07_04095"/>
<dbReference type="GO" id="GO:0046872">
    <property type="term" value="F:metal ion binding"/>
    <property type="evidence" value="ECO:0007669"/>
    <property type="project" value="UniProtKB-KW"/>
</dbReference>
<dbReference type="SUPFAM" id="SSF51366">
    <property type="entry name" value="Ribulose-phoshate binding barrel"/>
    <property type="match status" value="1"/>
</dbReference>
<dbReference type="GO" id="GO:0016857">
    <property type="term" value="F:racemase and epimerase activity, acting on carbohydrates and derivatives"/>
    <property type="evidence" value="ECO:0007669"/>
    <property type="project" value="InterPro"/>
</dbReference>
<evidence type="ECO:0000256" key="2">
    <source>
        <dbReference type="ARBA" id="ARBA00023235"/>
    </source>
</evidence>
<proteinExistence type="predicted"/>
<comment type="caution">
    <text evidence="3">The sequence shown here is derived from an EMBL/GenBank/DDBJ whole genome shotgun (WGS) entry which is preliminary data.</text>
</comment>
<keyword evidence="1" id="KW-0479">Metal-binding</keyword>
<reference evidence="3 4" key="1">
    <citation type="journal article" date="2016" name="Nat. Commun.">
        <title>Thousands of microbial genomes shed light on interconnected biogeochemical processes in an aquifer system.</title>
        <authorList>
            <person name="Anantharaman K."/>
            <person name="Brown C.T."/>
            <person name="Hug L.A."/>
            <person name="Sharon I."/>
            <person name="Castelle C.J."/>
            <person name="Probst A.J."/>
            <person name="Thomas B.C."/>
            <person name="Singh A."/>
            <person name="Wilkins M.J."/>
            <person name="Karaoz U."/>
            <person name="Brodie E.L."/>
            <person name="Williams K.H."/>
            <person name="Hubbard S.S."/>
            <person name="Banfield J.F."/>
        </authorList>
    </citation>
    <scope>NUCLEOTIDE SEQUENCE [LARGE SCALE GENOMIC DNA]</scope>
</reference>
<dbReference type="InterPro" id="IPR013785">
    <property type="entry name" value="Aldolase_TIM"/>
</dbReference>
<dbReference type="InterPro" id="IPR011060">
    <property type="entry name" value="RibuloseP-bd_barrel"/>
</dbReference>